<evidence type="ECO:0000313" key="7">
    <source>
        <dbReference type="EMBL" id="CAJ37347.1"/>
    </source>
</evidence>
<evidence type="ECO:0000256" key="1">
    <source>
        <dbReference type="ARBA" id="ARBA00004651"/>
    </source>
</evidence>
<keyword evidence="2" id="KW-1003">Cell membrane</keyword>
<reference evidence="7 8" key="1">
    <citation type="journal article" date="2006" name="Science">
        <title>Genome of rice cluster I archaea -- the key methane producers in the rice rhizosphere.</title>
        <authorList>
            <person name="Erkel C."/>
            <person name="Kube M."/>
            <person name="Reinhardt R."/>
            <person name="Liesack W."/>
        </authorList>
    </citation>
    <scope>NUCLEOTIDE SEQUENCE [LARGE SCALE GENOMIC DNA]</scope>
    <source>
        <strain evidence="8">DSM 22066 / NBRC 105507 / MRE50</strain>
    </source>
</reference>
<evidence type="ECO:0000256" key="4">
    <source>
        <dbReference type="ARBA" id="ARBA00022989"/>
    </source>
</evidence>
<evidence type="ECO:0000313" key="8">
    <source>
        <dbReference type="Proteomes" id="UP000000663"/>
    </source>
</evidence>
<dbReference type="eggNOG" id="arCOG06067">
    <property type="taxonomic scope" value="Archaea"/>
</dbReference>
<dbReference type="EMBL" id="AM114193">
    <property type="protein sequence ID" value="CAJ37347.1"/>
    <property type="molecule type" value="Genomic_DNA"/>
</dbReference>
<dbReference type="AlphaFoldDB" id="Q0W2P6"/>
<dbReference type="GO" id="GO:0005886">
    <property type="term" value="C:plasma membrane"/>
    <property type="evidence" value="ECO:0007669"/>
    <property type="project" value="UniProtKB-SubCell"/>
</dbReference>
<comment type="subcellular location">
    <subcellularLocation>
        <location evidence="1">Cell membrane</location>
        <topology evidence="1">Multi-pass membrane protein</topology>
    </subcellularLocation>
</comment>
<keyword evidence="8" id="KW-1185">Reference proteome</keyword>
<feature type="transmembrane region" description="Helical" evidence="6">
    <location>
        <begin position="98"/>
        <end position="118"/>
    </location>
</feature>
<keyword evidence="5 6" id="KW-0472">Membrane</keyword>
<dbReference type="Pfam" id="PF06146">
    <property type="entry name" value="PsiE"/>
    <property type="match status" value="1"/>
</dbReference>
<feature type="transmembrane region" description="Helical" evidence="6">
    <location>
        <begin position="68"/>
        <end position="89"/>
    </location>
</feature>
<dbReference type="OrthoDB" id="107616at2157"/>
<accession>Q0W2P6</accession>
<dbReference type="GeneID" id="5144462"/>
<dbReference type="STRING" id="351160.RCIX2229"/>
<evidence type="ECO:0008006" key="9">
    <source>
        <dbReference type="Google" id="ProtNLM"/>
    </source>
</evidence>
<evidence type="ECO:0000256" key="6">
    <source>
        <dbReference type="SAM" id="Phobius"/>
    </source>
</evidence>
<feature type="transmembrane region" description="Helical" evidence="6">
    <location>
        <begin position="124"/>
        <end position="142"/>
    </location>
</feature>
<sequence length="156" mass="17194">MAADSTVKSPESKYSNTIGKTLDVVQSAIYLLVAVFLILMAFMAFYIVAQDMMNFVREPASILLVDKALENLMVVFVITGLIQTLNVYIKTHAIDTRLVLAVGLTAVIRRVLVFGATPKPWEDTAMTAILLFVLLLGIFMIGRADTRKTKGGEKHD</sequence>
<dbReference type="RefSeq" id="WP_012035234.1">
    <property type="nucleotide sequence ID" value="NC_009464.1"/>
</dbReference>
<dbReference type="InterPro" id="IPR020948">
    <property type="entry name" value="P_starv_induced_PsiE-like"/>
</dbReference>
<feature type="transmembrane region" description="Helical" evidence="6">
    <location>
        <begin position="28"/>
        <end position="48"/>
    </location>
</feature>
<evidence type="ECO:0000256" key="2">
    <source>
        <dbReference type="ARBA" id="ARBA00022475"/>
    </source>
</evidence>
<proteinExistence type="predicted"/>
<evidence type="ECO:0000256" key="5">
    <source>
        <dbReference type="ARBA" id="ARBA00023136"/>
    </source>
</evidence>
<protein>
    <recommendedName>
        <fullName evidence="9">Phosphate-starvation-inducible E</fullName>
    </recommendedName>
</protein>
<gene>
    <name evidence="7" type="ORF">RCIX2229</name>
</gene>
<organism evidence="7 8">
    <name type="scientific">Methanocella arvoryzae (strain DSM 22066 / NBRC 105507 / MRE50)</name>
    <dbReference type="NCBI Taxonomy" id="351160"/>
    <lineage>
        <taxon>Archaea</taxon>
        <taxon>Methanobacteriati</taxon>
        <taxon>Methanobacteriota</taxon>
        <taxon>Stenosarchaea group</taxon>
        <taxon>Methanomicrobia</taxon>
        <taxon>Methanocellales</taxon>
        <taxon>Methanocellaceae</taxon>
        <taxon>Methanocella</taxon>
    </lineage>
</organism>
<keyword evidence="3 6" id="KW-0812">Transmembrane</keyword>
<keyword evidence="4 6" id="KW-1133">Transmembrane helix</keyword>
<evidence type="ECO:0000256" key="3">
    <source>
        <dbReference type="ARBA" id="ARBA00022692"/>
    </source>
</evidence>
<dbReference type="Proteomes" id="UP000000663">
    <property type="component" value="Chromosome"/>
</dbReference>
<name>Q0W2P6_METAR</name>
<dbReference type="KEGG" id="rci:RCIX2229"/>